<evidence type="ECO:0000259" key="3">
    <source>
        <dbReference type="Pfam" id="PF02517"/>
    </source>
</evidence>
<dbReference type="EMBL" id="PNQX01000002">
    <property type="protein sequence ID" value="PMQ19574.1"/>
    <property type="molecule type" value="Genomic_DNA"/>
</dbReference>
<feature type="transmembrane region" description="Helical" evidence="2">
    <location>
        <begin position="42"/>
        <end position="63"/>
    </location>
</feature>
<organism evidence="4 5">
    <name type="scientific">Glutamicibacter arilaitensis</name>
    <dbReference type="NCBI Taxonomy" id="256701"/>
    <lineage>
        <taxon>Bacteria</taxon>
        <taxon>Bacillati</taxon>
        <taxon>Actinomycetota</taxon>
        <taxon>Actinomycetes</taxon>
        <taxon>Micrococcales</taxon>
        <taxon>Micrococcaceae</taxon>
        <taxon>Glutamicibacter</taxon>
    </lineage>
</organism>
<feature type="transmembrane region" description="Helical" evidence="2">
    <location>
        <begin position="275"/>
        <end position="298"/>
    </location>
</feature>
<evidence type="ECO:0000256" key="1">
    <source>
        <dbReference type="SAM" id="MobiDB-lite"/>
    </source>
</evidence>
<dbReference type="GO" id="GO:0004175">
    <property type="term" value="F:endopeptidase activity"/>
    <property type="evidence" value="ECO:0007669"/>
    <property type="project" value="UniProtKB-ARBA"/>
</dbReference>
<dbReference type="RefSeq" id="WP_013347627.1">
    <property type="nucleotide sequence ID" value="NZ_JABUYH010000067.1"/>
</dbReference>
<gene>
    <name evidence="4" type="ORF">CIK84_12940</name>
</gene>
<keyword evidence="4" id="KW-0482">Metalloprotease</keyword>
<evidence type="ECO:0000313" key="4">
    <source>
        <dbReference type="EMBL" id="PMQ19574.1"/>
    </source>
</evidence>
<dbReference type="Proteomes" id="UP000235739">
    <property type="component" value="Unassembled WGS sequence"/>
</dbReference>
<keyword evidence="2" id="KW-1133">Transmembrane helix</keyword>
<keyword evidence="2" id="KW-0472">Membrane</keyword>
<feature type="transmembrane region" description="Helical" evidence="2">
    <location>
        <begin position="193"/>
        <end position="211"/>
    </location>
</feature>
<reference evidence="4 5" key="1">
    <citation type="journal article" date="2017" name="Elife">
        <title>Extensive horizontal gene transfer in cheese-associated bacteria.</title>
        <authorList>
            <person name="Bonham K.S."/>
            <person name="Wolfe B.E."/>
            <person name="Dutton R.J."/>
        </authorList>
    </citation>
    <scope>NUCLEOTIDE SEQUENCE [LARGE SCALE GENOMIC DNA]</scope>
    <source>
        <strain evidence="4 5">JB182</strain>
    </source>
</reference>
<dbReference type="GO" id="GO:0006508">
    <property type="term" value="P:proteolysis"/>
    <property type="evidence" value="ECO:0007669"/>
    <property type="project" value="UniProtKB-KW"/>
</dbReference>
<feature type="transmembrane region" description="Helical" evidence="2">
    <location>
        <begin position="83"/>
        <end position="105"/>
    </location>
</feature>
<accession>A0A2N7S0B1</accession>
<dbReference type="OMA" id="IPWSMLI"/>
<feature type="transmembrane region" description="Helical" evidence="2">
    <location>
        <begin position="126"/>
        <end position="144"/>
    </location>
</feature>
<dbReference type="InterPro" id="IPR003675">
    <property type="entry name" value="Rce1/LyrA-like_dom"/>
</dbReference>
<keyword evidence="2" id="KW-0812">Transmembrane</keyword>
<evidence type="ECO:0000313" key="5">
    <source>
        <dbReference type="Proteomes" id="UP000235739"/>
    </source>
</evidence>
<sequence length="332" mass="35307">MPNAASNWLLQIDEPISASRVPSAAEYHRVYAGEKRRIPRGILAIALLLVGFAGFAQLSLLGARHIDTEILGRAGFTPLQQAAGALSLALLIPYCMLLQRLLYGIPFSSLHSVAGIFRYGIFARSLLAFGPALLLVIAAGFLAAPADQVPWTAADLVAYFVIGMLLTPLAAAGEEYGFRGFMFRIVGGWARGARSGALISIIVPTVLFSLMHGSLDPYTLTSYLVLFGSLAIATWRTGGLETAIALHIVYNVTALVLGTTLHVDLGGALNSREEISGSIANLVPSVVLILITATIWWITRKSGPARTPAHVRPSPRSNSPKEPATPAENATD</sequence>
<feature type="domain" description="CAAX prenyl protease 2/Lysostaphin resistance protein A-like" evidence="3">
    <location>
        <begin position="160"/>
        <end position="252"/>
    </location>
</feature>
<name>A0A2N7S0B1_9MICC</name>
<keyword evidence="4" id="KW-0378">Hydrolase</keyword>
<dbReference type="GO" id="GO:0080120">
    <property type="term" value="P:CAAX-box protein maturation"/>
    <property type="evidence" value="ECO:0007669"/>
    <property type="project" value="UniProtKB-ARBA"/>
</dbReference>
<dbReference type="GO" id="GO:0008237">
    <property type="term" value="F:metallopeptidase activity"/>
    <property type="evidence" value="ECO:0007669"/>
    <property type="project" value="UniProtKB-KW"/>
</dbReference>
<comment type="caution">
    <text evidence="4">The sequence shown here is derived from an EMBL/GenBank/DDBJ whole genome shotgun (WGS) entry which is preliminary data.</text>
</comment>
<feature type="transmembrane region" description="Helical" evidence="2">
    <location>
        <begin position="156"/>
        <end position="173"/>
    </location>
</feature>
<feature type="transmembrane region" description="Helical" evidence="2">
    <location>
        <begin position="242"/>
        <end position="263"/>
    </location>
</feature>
<feature type="transmembrane region" description="Helical" evidence="2">
    <location>
        <begin position="217"/>
        <end position="235"/>
    </location>
</feature>
<feature type="region of interest" description="Disordered" evidence="1">
    <location>
        <begin position="304"/>
        <end position="332"/>
    </location>
</feature>
<protein>
    <submittedName>
        <fullName evidence="4">CPBP family intramembrane metalloprotease</fullName>
    </submittedName>
</protein>
<evidence type="ECO:0000256" key="2">
    <source>
        <dbReference type="SAM" id="Phobius"/>
    </source>
</evidence>
<proteinExistence type="predicted"/>
<dbReference type="GeneID" id="303183863"/>
<keyword evidence="4" id="KW-0645">Protease</keyword>
<dbReference type="Pfam" id="PF02517">
    <property type="entry name" value="Rce1-like"/>
    <property type="match status" value="1"/>
</dbReference>
<dbReference type="AlphaFoldDB" id="A0A2N7S0B1"/>